<accession>A0ABP7S5W8</accession>
<evidence type="ECO:0000313" key="2">
    <source>
        <dbReference type="Proteomes" id="UP001500034"/>
    </source>
</evidence>
<gene>
    <name evidence="1" type="ORF">GCM10022384_61540</name>
</gene>
<name>A0ABP7S5W8_9ACTN</name>
<comment type="caution">
    <text evidence="1">The sequence shown here is derived from an EMBL/GenBank/DDBJ whole genome shotgun (WGS) entry which is preliminary data.</text>
</comment>
<dbReference type="Proteomes" id="UP001500034">
    <property type="component" value="Unassembled WGS sequence"/>
</dbReference>
<dbReference type="SUPFAM" id="SSF55961">
    <property type="entry name" value="Bet v1-like"/>
    <property type="match status" value="1"/>
</dbReference>
<protein>
    <recommendedName>
        <fullName evidence="3">SRPBCC family protein</fullName>
    </recommendedName>
</protein>
<evidence type="ECO:0008006" key="3">
    <source>
        <dbReference type="Google" id="ProtNLM"/>
    </source>
</evidence>
<evidence type="ECO:0000313" key="1">
    <source>
        <dbReference type="EMBL" id="GAA4007119.1"/>
    </source>
</evidence>
<reference evidence="2" key="1">
    <citation type="journal article" date="2019" name="Int. J. Syst. Evol. Microbiol.">
        <title>The Global Catalogue of Microorganisms (GCM) 10K type strain sequencing project: providing services to taxonomists for standard genome sequencing and annotation.</title>
        <authorList>
            <consortium name="The Broad Institute Genomics Platform"/>
            <consortium name="The Broad Institute Genome Sequencing Center for Infectious Disease"/>
            <person name="Wu L."/>
            <person name="Ma J."/>
        </authorList>
    </citation>
    <scope>NUCLEOTIDE SEQUENCE [LARGE SCALE GENOMIC DNA]</scope>
    <source>
        <strain evidence="2">JCM 17027</strain>
    </source>
</reference>
<organism evidence="1 2">
    <name type="scientific">Streptomyces marokkonensis</name>
    <dbReference type="NCBI Taxonomy" id="324855"/>
    <lineage>
        <taxon>Bacteria</taxon>
        <taxon>Bacillati</taxon>
        <taxon>Actinomycetota</taxon>
        <taxon>Actinomycetes</taxon>
        <taxon>Kitasatosporales</taxon>
        <taxon>Streptomycetaceae</taxon>
        <taxon>Streptomyces</taxon>
    </lineage>
</organism>
<sequence length="194" mass="21360">MLSGPAVFRGSPERAGRGILYSVIAVLNVHERSLSAPSEEVGALIDSLGSENDRLWPPDWPPVRFEGPLAVGVPGGHGPVRYVVSHYVPGRWVRFRFTGPRGFEGFHEFSVESLDEGRTVLRNTLVVRPRGVRWLGWALVVRPLHDAAFGRSLDCAERALTGRVAHPVRCGRYVRLLRGAAARLAVGPLRMNEP</sequence>
<dbReference type="EMBL" id="BAABCQ010000182">
    <property type="protein sequence ID" value="GAA4007119.1"/>
    <property type="molecule type" value="Genomic_DNA"/>
</dbReference>
<proteinExistence type="predicted"/>
<keyword evidence="2" id="KW-1185">Reference proteome</keyword>